<gene>
    <name evidence="1" type="ORF">PUP29_04620</name>
</gene>
<accession>A0AAU8AAP4</accession>
<dbReference type="PANTHER" id="PTHR36842:SF1">
    <property type="entry name" value="PROTEIN TOLB"/>
    <property type="match status" value="1"/>
</dbReference>
<dbReference type="EMBL" id="CP117826">
    <property type="protein sequence ID" value="XCC63204.1"/>
    <property type="molecule type" value="Genomic_DNA"/>
</dbReference>
<dbReference type="PANTHER" id="PTHR36842">
    <property type="entry name" value="PROTEIN TOLB HOMOLOG"/>
    <property type="match status" value="1"/>
</dbReference>
<evidence type="ECO:0008006" key="2">
    <source>
        <dbReference type="Google" id="ProtNLM"/>
    </source>
</evidence>
<sequence>MRRHRHKSMTTVRQPMMLSRIKRSNFWARFRIILLVAGIAAGILAVIFFGFPLVEDLIKGVDPSLRYQPKVEASFTHEEESVPQSIESAELYFDKKYQLKNEPYIDGDQIIFTTQAQKGVSQNLDGVVVYNTQTGEERLLENTEKKYDNFICPVLSGNIAVFLDSMEAGGGRILGYDLETGEQFLIKEYAYAPPHLSMSGDLLAFMQWAGEETQRLYVYNVQTREPVTVKLYEAAAGNSDVDISDSDMVWAEKDGKGNSVLKRVVFRSDGTSEFENYNFGNAVYGPKTNGRQIVYKTEENSISGTLMISTEGGEPTKLAEGVFDYEIGDNFVAYSKDGQIYVAYTNAADTVQLTNEITRNLLASANGNGVCYYDITDKSTENAVLDEVVQYAYVPET</sequence>
<evidence type="ECO:0000313" key="1">
    <source>
        <dbReference type="EMBL" id="XCC63204.1"/>
    </source>
</evidence>
<name>A0AAU8AAP4_9FIRM</name>
<dbReference type="InterPro" id="IPR015943">
    <property type="entry name" value="WD40/YVTN_repeat-like_dom_sf"/>
</dbReference>
<dbReference type="Gene3D" id="2.130.10.10">
    <property type="entry name" value="YVTN repeat-like/Quinoprotein amine dehydrogenase"/>
    <property type="match status" value="1"/>
</dbReference>
<dbReference type="RefSeq" id="WP_079546900.1">
    <property type="nucleotide sequence ID" value="NZ_CP117826.1"/>
</dbReference>
<protein>
    <recommendedName>
        <fullName evidence="2">WD40 repeat domain-containing protein</fullName>
    </recommendedName>
</protein>
<reference evidence="1" key="1">
    <citation type="submission" date="2023-02" db="EMBL/GenBank/DDBJ databases">
        <title>Gut commensal Christensenella minuta modulates host metabolism via a new class of secondary bile acids.</title>
        <authorList>
            <person name="Liu C."/>
        </authorList>
    </citation>
    <scope>NUCLEOTIDE SEQUENCE</scope>
    <source>
        <strain evidence="1">CA70</strain>
    </source>
</reference>
<proteinExistence type="predicted"/>
<dbReference type="SUPFAM" id="SSF69322">
    <property type="entry name" value="Tricorn protease domain 2"/>
    <property type="match status" value="1"/>
</dbReference>
<organism evidence="1">
    <name type="scientific">Christensenella massiliensis</name>
    <dbReference type="NCBI Taxonomy" id="1805714"/>
    <lineage>
        <taxon>Bacteria</taxon>
        <taxon>Bacillati</taxon>
        <taxon>Bacillota</taxon>
        <taxon>Clostridia</taxon>
        <taxon>Christensenellales</taxon>
        <taxon>Christensenellaceae</taxon>
        <taxon>Christensenella</taxon>
    </lineage>
</organism>
<dbReference type="AlphaFoldDB" id="A0AAU8AAP4"/>